<feature type="region of interest" description="Disordered" evidence="1">
    <location>
        <begin position="118"/>
        <end position="159"/>
    </location>
</feature>
<sequence>MGKLFENGCSLDTEGDLMCMQLSKDPLFNLRTEYGVFVAELTPSLSKMTPKRLNEIVMTAVQDTGPKLDVQKGSLHHFYLRLGHIAYDTVERMAKDPDYGIELTDHVRVNCITCAEAKSTRPRQPKNDSGANAPTDRIGGVIGSDLKGPITPRDCRGNR</sequence>
<evidence type="ECO:0000256" key="1">
    <source>
        <dbReference type="SAM" id="MobiDB-lite"/>
    </source>
</evidence>
<dbReference type="AlphaFoldDB" id="A0AAV1TSZ0"/>
<comment type="caution">
    <text evidence="2">The sequence shown here is derived from an EMBL/GenBank/DDBJ whole genome shotgun (WGS) entry which is preliminary data.</text>
</comment>
<name>A0AAV1TSZ0_9STRA</name>
<reference evidence="2" key="1">
    <citation type="submission" date="2024-01" db="EMBL/GenBank/DDBJ databases">
        <authorList>
            <person name="Webb A."/>
        </authorList>
    </citation>
    <scope>NUCLEOTIDE SEQUENCE</scope>
    <source>
        <strain evidence="2">Pm1</strain>
    </source>
</reference>
<evidence type="ECO:0008006" key="4">
    <source>
        <dbReference type="Google" id="ProtNLM"/>
    </source>
</evidence>
<dbReference type="Proteomes" id="UP001162060">
    <property type="component" value="Unassembled WGS sequence"/>
</dbReference>
<proteinExistence type="predicted"/>
<organism evidence="2 3">
    <name type="scientific">Peronospora matthiolae</name>
    <dbReference type="NCBI Taxonomy" id="2874970"/>
    <lineage>
        <taxon>Eukaryota</taxon>
        <taxon>Sar</taxon>
        <taxon>Stramenopiles</taxon>
        <taxon>Oomycota</taxon>
        <taxon>Peronosporomycetes</taxon>
        <taxon>Peronosporales</taxon>
        <taxon>Peronosporaceae</taxon>
        <taxon>Peronospora</taxon>
    </lineage>
</organism>
<gene>
    <name evidence="2" type="ORF">PM001_LOCUS9896</name>
</gene>
<dbReference type="EMBL" id="CAKLBY020000078">
    <property type="protein sequence ID" value="CAK7924746.1"/>
    <property type="molecule type" value="Genomic_DNA"/>
</dbReference>
<accession>A0AAV1TSZ0</accession>
<evidence type="ECO:0000313" key="2">
    <source>
        <dbReference type="EMBL" id="CAK7924746.1"/>
    </source>
</evidence>
<protein>
    <recommendedName>
        <fullName evidence="4">GAG-pre-integrase domain-containing protein</fullName>
    </recommendedName>
</protein>
<evidence type="ECO:0000313" key="3">
    <source>
        <dbReference type="Proteomes" id="UP001162060"/>
    </source>
</evidence>